<gene>
    <name evidence="1" type="ORF">RAG0_07390</name>
</gene>
<evidence type="ECO:0000313" key="2">
    <source>
        <dbReference type="Proteomes" id="UP000178912"/>
    </source>
</evidence>
<reference evidence="2" key="1">
    <citation type="submission" date="2016-03" db="EMBL/GenBank/DDBJ databases">
        <authorList>
            <person name="Guldener U."/>
        </authorList>
    </citation>
    <scope>NUCLEOTIDE SEQUENCE [LARGE SCALE GENOMIC DNA]</scope>
    <source>
        <strain evidence="2">04CH-RAC-A.6.1</strain>
    </source>
</reference>
<organism evidence="1 2">
    <name type="scientific">Rhynchosporium agropyri</name>
    <dbReference type="NCBI Taxonomy" id="914238"/>
    <lineage>
        <taxon>Eukaryota</taxon>
        <taxon>Fungi</taxon>
        <taxon>Dikarya</taxon>
        <taxon>Ascomycota</taxon>
        <taxon>Pezizomycotina</taxon>
        <taxon>Leotiomycetes</taxon>
        <taxon>Helotiales</taxon>
        <taxon>Ploettnerulaceae</taxon>
        <taxon>Rhynchosporium</taxon>
    </lineage>
</organism>
<protein>
    <submittedName>
        <fullName evidence="1">Uncharacterized protein</fullName>
    </submittedName>
</protein>
<dbReference type="Proteomes" id="UP000178912">
    <property type="component" value="Unassembled WGS sequence"/>
</dbReference>
<proteinExistence type="predicted"/>
<dbReference type="AlphaFoldDB" id="A0A1E1KLF2"/>
<sequence>MVANCTGQNGVEISERVKTNAGSVFFQENNTAFGFYWYWFSQNASLTTYDNYTSTRLSFALIIERRTSGTDIASSDAGRTGTRTLTIRISFIRLILKACLV</sequence>
<dbReference type="EMBL" id="FJUX01000038">
    <property type="protein sequence ID" value="CZS98830.1"/>
    <property type="molecule type" value="Genomic_DNA"/>
</dbReference>
<keyword evidence="2" id="KW-1185">Reference proteome</keyword>
<evidence type="ECO:0000313" key="1">
    <source>
        <dbReference type="EMBL" id="CZS98830.1"/>
    </source>
</evidence>
<accession>A0A1E1KLF2</accession>
<name>A0A1E1KLF2_9HELO</name>